<sequence length="503" mass="54934">MDIILGSVIHSKTLLRRVEVLLGFVPGMGRVSGTHPPASLHLYFQFYQLGIAMASMGSPMSWGGIVSHSEFAYSASSVKCSLDSVPTGSNFGSPKVVKDSTITGLFATSGNIRCMRASAQGMVGGEAGDDFEEAFQDMVGKTKKILTMQKSLLEQITERKKLVSSMKSSITHSENQVTSDVEKSNSFPYTNSNSSCINDKHNGHVFSGSYAHSTADEAPDVLSIAAIRGYYEGEKNRVAEFTVEKDNLAMLFPKEFEENGSVIDQPNTLPSSFSKASEIDDSIEERIQELTEESLEVGSDEGHDPGDEDTTPTPLAGANVMNIILVAAECAPWSKTGGLGDVAGALPKALARHGHRVMVVAPKYGDYSELQNTGVYKKYKVDGQDVDVSYFQVYIDGVDFVFVDSYMFRNFESNIYGGDRVQEILKRMVLFCKAAVEVPWHIPCGGVGYGDGNLAFIANDWHTALLPVYLKAKYRDNGLMKYARSILVIHNIAHQVPFLIVYA</sequence>
<keyword evidence="8" id="KW-1185">Reference proteome</keyword>
<dbReference type="Gene3D" id="3.40.50.2000">
    <property type="entry name" value="Glycogen Phosphorylase B"/>
    <property type="match status" value="1"/>
</dbReference>
<name>A0A4S4E9W9_CAMSN</name>
<dbReference type="GO" id="GO:0019252">
    <property type="term" value="P:starch biosynthetic process"/>
    <property type="evidence" value="ECO:0007669"/>
    <property type="project" value="UniProtKB-UniPathway"/>
</dbReference>
<evidence type="ECO:0000256" key="2">
    <source>
        <dbReference type="ARBA" id="ARBA00022676"/>
    </source>
</evidence>
<dbReference type="Proteomes" id="UP000306102">
    <property type="component" value="Unassembled WGS sequence"/>
</dbReference>
<feature type="domain" description="Starch synthase catalytic" evidence="6">
    <location>
        <begin position="322"/>
        <end position="498"/>
    </location>
</feature>
<gene>
    <name evidence="7" type="ORF">TEA_014561</name>
</gene>
<comment type="pathway">
    <text evidence="1">Glycan biosynthesis; starch biosynthesis.</text>
</comment>
<dbReference type="GO" id="GO:0016757">
    <property type="term" value="F:glycosyltransferase activity"/>
    <property type="evidence" value="ECO:0007669"/>
    <property type="project" value="UniProtKB-KW"/>
</dbReference>
<dbReference type="PANTHER" id="PTHR45825:SF2">
    <property type="entry name" value="STARCH SYNTHASE 2, CHLOROPLASTIC_AMYLOPLASTIC"/>
    <property type="match status" value="1"/>
</dbReference>
<dbReference type="SUPFAM" id="SSF53756">
    <property type="entry name" value="UDP-Glycosyltransferase/glycogen phosphorylase"/>
    <property type="match status" value="1"/>
</dbReference>
<proteinExistence type="predicted"/>
<evidence type="ECO:0000256" key="1">
    <source>
        <dbReference type="ARBA" id="ARBA00004727"/>
    </source>
</evidence>
<dbReference type="UniPathway" id="UPA00152"/>
<dbReference type="InterPro" id="IPR013534">
    <property type="entry name" value="Starch_synth_cat_dom"/>
</dbReference>
<keyword evidence="3" id="KW-0808">Transferase</keyword>
<organism evidence="7 8">
    <name type="scientific">Camellia sinensis var. sinensis</name>
    <name type="common">China tea</name>
    <dbReference type="NCBI Taxonomy" id="542762"/>
    <lineage>
        <taxon>Eukaryota</taxon>
        <taxon>Viridiplantae</taxon>
        <taxon>Streptophyta</taxon>
        <taxon>Embryophyta</taxon>
        <taxon>Tracheophyta</taxon>
        <taxon>Spermatophyta</taxon>
        <taxon>Magnoliopsida</taxon>
        <taxon>eudicotyledons</taxon>
        <taxon>Gunneridae</taxon>
        <taxon>Pentapetalae</taxon>
        <taxon>asterids</taxon>
        <taxon>Ericales</taxon>
        <taxon>Theaceae</taxon>
        <taxon>Camellia</taxon>
    </lineage>
</organism>
<evidence type="ECO:0000256" key="5">
    <source>
        <dbReference type="SAM" id="MobiDB-lite"/>
    </source>
</evidence>
<dbReference type="STRING" id="542762.A0A4S4E9W9"/>
<evidence type="ECO:0000256" key="4">
    <source>
        <dbReference type="ARBA" id="ARBA00022922"/>
    </source>
</evidence>
<feature type="region of interest" description="Disordered" evidence="5">
    <location>
        <begin position="293"/>
        <end position="314"/>
    </location>
</feature>
<evidence type="ECO:0000313" key="7">
    <source>
        <dbReference type="EMBL" id="THG12938.1"/>
    </source>
</evidence>
<dbReference type="AlphaFoldDB" id="A0A4S4E9W9"/>
<dbReference type="EMBL" id="SDRB02006184">
    <property type="protein sequence ID" value="THG12938.1"/>
    <property type="molecule type" value="Genomic_DNA"/>
</dbReference>
<protein>
    <recommendedName>
        <fullName evidence="6">Starch synthase catalytic domain-containing protein</fullName>
    </recommendedName>
</protein>
<accession>A0A4S4E9W9</accession>
<keyword evidence="2" id="KW-0328">Glycosyltransferase</keyword>
<dbReference type="PANTHER" id="PTHR45825">
    <property type="entry name" value="GRANULE-BOUND STARCH SYNTHASE 1, CHLOROPLASTIC/AMYLOPLASTIC"/>
    <property type="match status" value="1"/>
</dbReference>
<evidence type="ECO:0000259" key="6">
    <source>
        <dbReference type="Pfam" id="PF08323"/>
    </source>
</evidence>
<reference evidence="7 8" key="1">
    <citation type="journal article" date="2018" name="Proc. Natl. Acad. Sci. U.S.A.">
        <title>Draft genome sequence of Camellia sinensis var. sinensis provides insights into the evolution of the tea genome and tea quality.</title>
        <authorList>
            <person name="Wei C."/>
            <person name="Yang H."/>
            <person name="Wang S."/>
            <person name="Zhao J."/>
            <person name="Liu C."/>
            <person name="Gao L."/>
            <person name="Xia E."/>
            <person name="Lu Y."/>
            <person name="Tai Y."/>
            <person name="She G."/>
            <person name="Sun J."/>
            <person name="Cao H."/>
            <person name="Tong W."/>
            <person name="Gao Q."/>
            <person name="Li Y."/>
            <person name="Deng W."/>
            <person name="Jiang X."/>
            <person name="Wang W."/>
            <person name="Chen Q."/>
            <person name="Zhang S."/>
            <person name="Li H."/>
            <person name="Wu J."/>
            <person name="Wang P."/>
            <person name="Li P."/>
            <person name="Shi C."/>
            <person name="Zheng F."/>
            <person name="Jian J."/>
            <person name="Huang B."/>
            <person name="Shan D."/>
            <person name="Shi M."/>
            <person name="Fang C."/>
            <person name="Yue Y."/>
            <person name="Li F."/>
            <person name="Li D."/>
            <person name="Wei S."/>
            <person name="Han B."/>
            <person name="Jiang C."/>
            <person name="Yin Y."/>
            <person name="Xia T."/>
            <person name="Zhang Z."/>
            <person name="Bennetzen J.L."/>
            <person name="Zhao S."/>
            <person name="Wan X."/>
        </authorList>
    </citation>
    <scope>NUCLEOTIDE SEQUENCE [LARGE SCALE GENOMIC DNA]</scope>
    <source>
        <strain evidence="8">cv. Shuchazao</strain>
        <tissue evidence="7">Leaf</tissue>
    </source>
</reference>
<keyword evidence="4" id="KW-0750">Starch biosynthesis</keyword>
<evidence type="ECO:0000256" key="3">
    <source>
        <dbReference type="ARBA" id="ARBA00022679"/>
    </source>
</evidence>
<comment type="caution">
    <text evidence="7">The sequence shown here is derived from an EMBL/GenBank/DDBJ whole genome shotgun (WGS) entry which is preliminary data.</text>
</comment>
<evidence type="ECO:0000313" key="8">
    <source>
        <dbReference type="Proteomes" id="UP000306102"/>
    </source>
</evidence>
<dbReference type="Pfam" id="PF08323">
    <property type="entry name" value="Glyco_transf_5"/>
    <property type="match status" value="1"/>
</dbReference>